<proteinExistence type="predicted"/>
<dbReference type="AlphaFoldDB" id="A0A1B6GBQ3"/>
<dbReference type="EMBL" id="GECZ01009900">
    <property type="protein sequence ID" value="JAS59869.1"/>
    <property type="molecule type" value="Transcribed_RNA"/>
</dbReference>
<dbReference type="PANTHER" id="PTHR19446">
    <property type="entry name" value="REVERSE TRANSCRIPTASES"/>
    <property type="match status" value="1"/>
</dbReference>
<dbReference type="SUPFAM" id="SSF56672">
    <property type="entry name" value="DNA/RNA polymerases"/>
    <property type="match status" value="1"/>
</dbReference>
<dbReference type="GO" id="GO:0071897">
    <property type="term" value="P:DNA biosynthetic process"/>
    <property type="evidence" value="ECO:0007669"/>
    <property type="project" value="UniProtKB-ARBA"/>
</dbReference>
<protein>
    <recommendedName>
        <fullName evidence="2">Reverse transcriptase domain-containing protein</fullName>
    </recommendedName>
</protein>
<feature type="non-terminal residue" evidence="1">
    <location>
        <position position="138"/>
    </location>
</feature>
<sequence length="138" mass="15589">RTNRPQQQSFNINQAYPLRLKPTNDKEIKSIISSLKNKTSSGLDEVSARLVKHCADSLAQPLAWMVNLSFANGKFPTRLKSARIYPKHKKGSTKEIGNYRPITLTSTLSKIIEKAALSRLVEYLNLQNLLPENQHGFI</sequence>
<gene>
    <name evidence="1" type="ORF">g.48240</name>
</gene>
<organism evidence="1">
    <name type="scientific">Cuerna arida</name>
    <dbReference type="NCBI Taxonomy" id="1464854"/>
    <lineage>
        <taxon>Eukaryota</taxon>
        <taxon>Metazoa</taxon>
        <taxon>Ecdysozoa</taxon>
        <taxon>Arthropoda</taxon>
        <taxon>Hexapoda</taxon>
        <taxon>Insecta</taxon>
        <taxon>Pterygota</taxon>
        <taxon>Neoptera</taxon>
        <taxon>Paraneoptera</taxon>
        <taxon>Hemiptera</taxon>
        <taxon>Auchenorrhyncha</taxon>
        <taxon>Membracoidea</taxon>
        <taxon>Cicadellidae</taxon>
        <taxon>Cicadellinae</taxon>
        <taxon>Proconiini</taxon>
        <taxon>Cuerna</taxon>
    </lineage>
</organism>
<evidence type="ECO:0008006" key="2">
    <source>
        <dbReference type="Google" id="ProtNLM"/>
    </source>
</evidence>
<evidence type="ECO:0000313" key="1">
    <source>
        <dbReference type="EMBL" id="JAS59869.1"/>
    </source>
</evidence>
<name>A0A1B6GBQ3_9HEMI</name>
<reference evidence="1" key="1">
    <citation type="submission" date="2015-11" db="EMBL/GenBank/DDBJ databases">
        <title>De novo transcriptome assembly of four potential Pierce s Disease insect vectors from Arizona vineyards.</title>
        <authorList>
            <person name="Tassone E.E."/>
        </authorList>
    </citation>
    <scope>NUCLEOTIDE SEQUENCE</scope>
</reference>
<accession>A0A1B6GBQ3</accession>
<dbReference type="InterPro" id="IPR043502">
    <property type="entry name" value="DNA/RNA_pol_sf"/>
</dbReference>
<feature type="non-terminal residue" evidence="1">
    <location>
        <position position="1"/>
    </location>
</feature>